<dbReference type="EMBL" id="CP059246">
    <property type="protein sequence ID" value="QLL30401.1"/>
    <property type="molecule type" value="Genomic_DNA"/>
</dbReference>
<dbReference type="GeneID" id="59323498"/>
<keyword evidence="7" id="KW-0812">Transmembrane</keyword>
<comment type="subcellular location">
    <subcellularLocation>
        <location evidence="1">Membrane</location>
        <topology evidence="1">Single-pass type II membrane protein</topology>
    </subcellularLocation>
</comment>
<feature type="transmembrane region" description="Helical" evidence="7">
    <location>
        <begin position="20"/>
        <end position="41"/>
    </location>
</feature>
<evidence type="ECO:0000256" key="7">
    <source>
        <dbReference type="SAM" id="Phobius"/>
    </source>
</evidence>
<dbReference type="InterPro" id="IPR029044">
    <property type="entry name" value="Nucleotide-diphossugar_trans"/>
</dbReference>
<dbReference type="PANTHER" id="PTHR31121">
    <property type="entry name" value="ALPHA-1,2 MANNOSYLTRANSFERASE KTR1"/>
    <property type="match status" value="1"/>
</dbReference>
<gene>
    <name evidence="8" type="ORF">HG536_0A02180</name>
</gene>
<evidence type="ECO:0000256" key="3">
    <source>
        <dbReference type="ARBA" id="ARBA00022676"/>
    </source>
</evidence>
<dbReference type="SUPFAM" id="SSF53448">
    <property type="entry name" value="Nucleotide-diphospho-sugar transferases"/>
    <property type="match status" value="1"/>
</dbReference>
<dbReference type="Pfam" id="PF01793">
    <property type="entry name" value="Glyco_transf_15"/>
    <property type="match status" value="2"/>
</dbReference>
<keyword evidence="4" id="KW-0808">Transferase</keyword>
<keyword evidence="7" id="KW-0472">Membrane</keyword>
<organism evidence="8 9">
    <name type="scientific">Torulaspora globosa</name>
    <dbReference type="NCBI Taxonomy" id="48254"/>
    <lineage>
        <taxon>Eukaryota</taxon>
        <taxon>Fungi</taxon>
        <taxon>Dikarya</taxon>
        <taxon>Ascomycota</taxon>
        <taxon>Saccharomycotina</taxon>
        <taxon>Saccharomycetes</taxon>
        <taxon>Saccharomycetales</taxon>
        <taxon>Saccharomycetaceae</taxon>
        <taxon>Torulaspora</taxon>
    </lineage>
</organism>
<dbReference type="RefSeq" id="XP_037137076.1">
    <property type="nucleotide sequence ID" value="XM_037281181.1"/>
</dbReference>
<dbReference type="PANTHER" id="PTHR31121:SF2">
    <property type="entry name" value="MANNOSYLTRANSFERASE KTR5-RELATED"/>
    <property type="match status" value="1"/>
</dbReference>
<feature type="active site" description="Nucleophile" evidence="6">
    <location>
        <position position="356"/>
    </location>
</feature>
<evidence type="ECO:0000313" key="9">
    <source>
        <dbReference type="Proteomes" id="UP000515788"/>
    </source>
</evidence>
<dbReference type="AlphaFoldDB" id="A0A7G3ZA65"/>
<keyword evidence="5" id="KW-0735">Signal-anchor</keyword>
<keyword evidence="9" id="KW-1185">Reference proteome</keyword>
<reference evidence="8 9" key="1">
    <citation type="submission" date="2020-06" db="EMBL/GenBank/DDBJ databases">
        <title>The yeast mating-type switching endonuclease HO is a domesticated member of an unorthodox homing genetic element family.</title>
        <authorList>
            <person name="Coughlan A.Y."/>
            <person name="Lombardi L."/>
            <person name="Braun-Galleani S."/>
            <person name="Martos A.R."/>
            <person name="Galeote V."/>
            <person name="Bigey F."/>
            <person name="Dequin S."/>
            <person name="Byrne K.P."/>
            <person name="Wolfe K.H."/>
        </authorList>
    </citation>
    <scope>NUCLEOTIDE SEQUENCE [LARGE SCALE GENOMIC DNA]</scope>
    <source>
        <strain evidence="8 9">CBS764</strain>
    </source>
</reference>
<dbReference type="GO" id="GO:0005794">
    <property type="term" value="C:Golgi apparatus"/>
    <property type="evidence" value="ECO:0007669"/>
    <property type="project" value="TreeGrafter"/>
</dbReference>
<dbReference type="GO" id="GO:0016020">
    <property type="term" value="C:membrane"/>
    <property type="evidence" value="ECO:0007669"/>
    <property type="project" value="UniProtKB-SubCell"/>
</dbReference>
<accession>A0A7G3ZA65</accession>
<sequence length="532" mass="62857">MFKLNVRVRRVWDRLFRCNALAICIIVAMVVTGAVVIPQFVAETHGYGWPKFSDEDITTDRDGPFFRGCVDTERYLKDEQYTKMNATFVMLTRNEESEDVAKTIRSIESHFNQWFQYPYVFLNDVPFTQEFKDKIQRLSRAPMQFGTVDKLDWEFPEQVRNSFAFQNALRDQADRGILYGGEESYHKMCRFYSGLFYKHPLVQQFEWYWRLEPDVEFFCDLTYDPFLEMARSDKRYGFTIVLPELYWTVPNLFRYTRSFIRENKLKLGSLWRLFTNNYRILETDDEVLASRVNYGSDVDHKLSEKVAIEHMLASGNSEEEMGLRYLVGRSQAKIPLFEDKFDDEEYNLCHFWSNFEIARLDVFDNEIYDSYFRYLEQKGGFWRERWGDAPVHSLGLGMTLNVEDVHYFRDIGYRHSVIQHCPKNWNGVESGTKVAQAQLPYFEADPRAKRNPLWHRYNKGVDNGCGCRCRCDTWKTDIEDTAYYCMERWTDLQLASDADLARGGHYAAIASANDVESRVRDDYLAQLLQEPS</sequence>
<comment type="similarity">
    <text evidence="2">Belongs to the glycosyltransferase 15 family.</text>
</comment>
<keyword evidence="7" id="KW-1133">Transmembrane helix</keyword>
<dbReference type="Gene3D" id="3.90.550.10">
    <property type="entry name" value="Spore Coat Polysaccharide Biosynthesis Protein SpsA, Chain A"/>
    <property type="match status" value="1"/>
</dbReference>
<dbReference type="GO" id="GO:0000032">
    <property type="term" value="P:cell wall mannoprotein biosynthetic process"/>
    <property type="evidence" value="ECO:0007669"/>
    <property type="project" value="TreeGrafter"/>
</dbReference>
<dbReference type="InterPro" id="IPR002685">
    <property type="entry name" value="Glyco_trans_15"/>
</dbReference>
<protein>
    <recommendedName>
        <fullName evidence="10">Mannosyltransferase</fullName>
    </recommendedName>
</protein>
<dbReference type="OrthoDB" id="439943at2759"/>
<dbReference type="GO" id="GO:0006487">
    <property type="term" value="P:protein N-linked glycosylation"/>
    <property type="evidence" value="ECO:0007669"/>
    <property type="project" value="TreeGrafter"/>
</dbReference>
<keyword evidence="3" id="KW-0328">Glycosyltransferase</keyword>
<dbReference type="PIRSF" id="PIRSF018153">
    <property type="entry name" value="Glyco_trans_15"/>
    <property type="match status" value="1"/>
</dbReference>
<dbReference type="GO" id="GO:0000026">
    <property type="term" value="F:alpha-1,2-mannosyltransferase activity"/>
    <property type="evidence" value="ECO:0007669"/>
    <property type="project" value="TreeGrafter"/>
</dbReference>
<evidence type="ECO:0000256" key="4">
    <source>
        <dbReference type="ARBA" id="ARBA00022679"/>
    </source>
</evidence>
<dbReference type="Proteomes" id="UP000515788">
    <property type="component" value="Chromosome 1"/>
</dbReference>
<dbReference type="KEGG" id="tgb:HG536_0A02180"/>
<name>A0A7G3ZA65_9SACH</name>
<proteinExistence type="inferred from homology"/>
<evidence type="ECO:0000313" key="8">
    <source>
        <dbReference type="EMBL" id="QLL30401.1"/>
    </source>
</evidence>
<evidence type="ECO:0000256" key="5">
    <source>
        <dbReference type="ARBA" id="ARBA00022968"/>
    </source>
</evidence>
<evidence type="ECO:0008006" key="10">
    <source>
        <dbReference type="Google" id="ProtNLM"/>
    </source>
</evidence>
<evidence type="ECO:0000256" key="2">
    <source>
        <dbReference type="ARBA" id="ARBA00007677"/>
    </source>
</evidence>
<evidence type="ECO:0000256" key="1">
    <source>
        <dbReference type="ARBA" id="ARBA00004606"/>
    </source>
</evidence>
<evidence type="ECO:0000256" key="6">
    <source>
        <dbReference type="PIRSR" id="PIRSR018153-1"/>
    </source>
</evidence>